<dbReference type="InterPro" id="IPR008145">
    <property type="entry name" value="GK/Ca_channel_bsu"/>
</dbReference>
<comment type="function">
    <text evidence="6">Catalyzes the phosphorylation of ribose 1,5-bisphosphate to 5-phospho-D-ribosyl alpha-1-diphosphate (PRPP).</text>
</comment>
<evidence type="ECO:0000256" key="1">
    <source>
        <dbReference type="ARBA" id="ARBA00000373"/>
    </source>
</evidence>
<evidence type="ECO:0000256" key="6">
    <source>
        <dbReference type="HAMAP-Rule" id="MF_00836"/>
    </source>
</evidence>
<comment type="pathway">
    <text evidence="2 6">Metabolic intermediate biosynthesis; 5-phospho-alpha-D-ribose 1-diphosphate biosynthesis; 5-phospho-alpha-D-ribose 1-diphosphate from D-ribose 5-phosphate (route II): step 3/3.</text>
</comment>
<evidence type="ECO:0000256" key="5">
    <source>
        <dbReference type="ARBA" id="ARBA00022840"/>
    </source>
</evidence>
<keyword evidence="5 6" id="KW-0067">ATP-binding</keyword>
<dbReference type="RefSeq" id="WP_326298455.1">
    <property type="nucleotide sequence ID" value="NZ_JAYLLH010000024.1"/>
</dbReference>
<comment type="catalytic activity">
    <reaction evidence="1 6">
        <text>alpha-D-ribose 1,5-bisphosphate + ATP = 5-phospho-alpha-D-ribose 1-diphosphate + ADP</text>
        <dbReference type="Rhea" id="RHEA:20109"/>
        <dbReference type="ChEBI" id="CHEBI:30616"/>
        <dbReference type="ChEBI" id="CHEBI:58017"/>
        <dbReference type="ChEBI" id="CHEBI:68688"/>
        <dbReference type="ChEBI" id="CHEBI:456216"/>
        <dbReference type="EC" id="2.7.4.23"/>
    </reaction>
</comment>
<dbReference type="HAMAP" id="MF_00836">
    <property type="entry name" value="PhnN"/>
    <property type="match status" value="1"/>
</dbReference>
<dbReference type="Proteomes" id="UP001348149">
    <property type="component" value="Unassembled WGS sequence"/>
</dbReference>
<comment type="caution">
    <text evidence="8">The sequence shown here is derived from an EMBL/GenBank/DDBJ whole genome shotgun (WGS) entry which is preliminary data.</text>
</comment>
<accession>A0ABU6HJP4</accession>
<keyword evidence="4 6" id="KW-0547">Nucleotide-binding</keyword>
<evidence type="ECO:0000313" key="8">
    <source>
        <dbReference type="EMBL" id="MEC3862582.1"/>
    </source>
</evidence>
<dbReference type="EC" id="2.7.4.23" evidence="6"/>
<feature type="binding site" evidence="6">
    <location>
        <begin position="10"/>
        <end position="17"/>
    </location>
    <ligand>
        <name>ATP</name>
        <dbReference type="ChEBI" id="CHEBI:30616"/>
    </ligand>
</feature>
<comment type="similarity">
    <text evidence="6">Belongs to the ribose 1,5-bisphosphokinase family.</text>
</comment>
<evidence type="ECO:0000256" key="2">
    <source>
        <dbReference type="ARBA" id="ARBA00005069"/>
    </source>
</evidence>
<dbReference type="Gene3D" id="3.40.50.300">
    <property type="entry name" value="P-loop containing nucleotide triphosphate hydrolases"/>
    <property type="match status" value="1"/>
</dbReference>
<dbReference type="NCBIfam" id="TIGR02322">
    <property type="entry name" value="phosphon_PhnN"/>
    <property type="match status" value="1"/>
</dbReference>
<keyword evidence="3 6" id="KW-0808">Transferase</keyword>
<dbReference type="InterPro" id="IPR012699">
    <property type="entry name" value="PhnN"/>
</dbReference>
<keyword evidence="9" id="KW-1185">Reference proteome</keyword>
<name>A0ABU6HJP4_9RHOB</name>
<evidence type="ECO:0000256" key="3">
    <source>
        <dbReference type="ARBA" id="ARBA00022679"/>
    </source>
</evidence>
<gene>
    <name evidence="6 8" type="primary">phnN</name>
    <name evidence="8" type="ORF">VK792_14915</name>
</gene>
<proteinExistence type="inferred from homology"/>
<reference evidence="8 9" key="1">
    <citation type="submission" date="2024-01" db="EMBL/GenBank/DDBJ databases">
        <title>Mesobacterium rodlantinim sp. nov., isolated from shallow sea hydrothermal systems off Kueishantao Island.</title>
        <authorList>
            <person name="Su Z."/>
            <person name="Tang K."/>
        </authorList>
    </citation>
    <scope>NUCLEOTIDE SEQUENCE [LARGE SCALE GENOMIC DNA]</scope>
    <source>
        <strain evidence="8 9">TK19101</strain>
    </source>
</reference>
<dbReference type="InterPro" id="IPR027417">
    <property type="entry name" value="P-loop_NTPase"/>
</dbReference>
<sequence length="180" mass="19138">MNGRLIAVVGPSGVGKDSVMAGIAAAAPGIRPVRRVITRPREMGGEIHIAASEMEFARLRDAGGFCLHWDAHGLSYGIPVKVLRSVQDGAERMVNLSRAVLPEAQALFPALTVLHVTARPETLALRLAGRGRESAEEIARRLDRAGHGLPAGIAALDLPNDGPLDDTVARALRLLQPERV</sequence>
<evidence type="ECO:0000259" key="7">
    <source>
        <dbReference type="SMART" id="SM00072"/>
    </source>
</evidence>
<feature type="domain" description="Guanylate kinase/L-type calcium channel beta subunit" evidence="7">
    <location>
        <begin position="2"/>
        <end position="179"/>
    </location>
</feature>
<dbReference type="EMBL" id="JAYLLH010000024">
    <property type="protein sequence ID" value="MEC3862582.1"/>
    <property type="molecule type" value="Genomic_DNA"/>
</dbReference>
<protein>
    <recommendedName>
        <fullName evidence="6">Ribose 1,5-bisphosphate phosphokinase PhnN</fullName>
        <ecNumber evidence="6">2.7.4.23</ecNumber>
    </recommendedName>
    <alternativeName>
        <fullName evidence="6">Ribose 1,5-bisphosphokinase</fullName>
    </alternativeName>
</protein>
<evidence type="ECO:0000256" key="4">
    <source>
        <dbReference type="ARBA" id="ARBA00022741"/>
    </source>
</evidence>
<dbReference type="SMART" id="SM00072">
    <property type="entry name" value="GuKc"/>
    <property type="match status" value="1"/>
</dbReference>
<evidence type="ECO:0000313" key="9">
    <source>
        <dbReference type="Proteomes" id="UP001348149"/>
    </source>
</evidence>
<dbReference type="SUPFAM" id="SSF52540">
    <property type="entry name" value="P-loop containing nucleoside triphosphate hydrolases"/>
    <property type="match status" value="1"/>
</dbReference>
<organism evidence="8 9">
    <name type="scientific">Mesobacterium hydrothermale</name>
    <dbReference type="NCBI Taxonomy" id="3111907"/>
    <lineage>
        <taxon>Bacteria</taxon>
        <taxon>Pseudomonadati</taxon>
        <taxon>Pseudomonadota</taxon>
        <taxon>Alphaproteobacteria</taxon>
        <taxon>Rhodobacterales</taxon>
        <taxon>Roseobacteraceae</taxon>
        <taxon>Mesobacterium</taxon>
    </lineage>
</organism>